<dbReference type="EMBL" id="UFTT01000002">
    <property type="protein sequence ID" value="SUV63251.1"/>
    <property type="molecule type" value="Genomic_DNA"/>
</dbReference>
<dbReference type="PIRSF" id="PIRSF017082">
    <property type="entry name" value="YflP"/>
    <property type="match status" value="1"/>
</dbReference>
<accession>A0A0E7UBT7</accession>
<reference evidence="2 3" key="1">
    <citation type="submission" date="2018-06" db="EMBL/GenBank/DDBJ databases">
        <authorList>
            <consortium name="Pathogen Informatics"/>
            <person name="Doyle S."/>
        </authorList>
    </citation>
    <scope>NUCLEOTIDE SEQUENCE [LARGE SCALE GENOMIC DNA]</scope>
    <source>
        <strain evidence="2 3">NCTC10911</strain>
    </source>
</reference>
<sequence>MNMTRLLAVIGIFIATAGIAAPVSADTYPARPIQMIVPFPPGGSTDVMARVLARTLQDSLGQPVVVQNRAGAGGVIGTDATAKSAADGYTLLLSSSSAPLAVGLSLMPSIPYKVLEDLVPVSMVGDVPLVLVTNPKLKLDSLDALIAQCKARPGEVAFALNALGSQAHLLTELFQLRTGAAINMIPYKGSGPAVVDLLGGVVAADIENMPAVLEHIRSGNLRALAILSSDRSTHFPAVPTMAELGYPEFVASPWFAVMAPKGTDPKIIVLLNRHINEALQSKAVVEAFAAQGATPVIATPDQTRGFIADEIQRWAGVVRETGAKLK</sequence>
<dbReference type="RefSeq" id="WP_010931647.1">
    <property type="nucleotide sequence ID" value="NZ_AP024746.1"/>
</dbReference>
<dbReference type="SMR" id="A0A0E7UBT7"/>
<dbReference type="CDD" id="cd07012">
    <property type="entry name" value="PBP2_Bug_TTT"/>
    <property type="match status" value="1"/>
</dbReference>
<dbReference type="GeneID" id="69599993"/>
<dbReference type="Pfam" id="PF03401">
    <property type="entry name" value="TctC"/>
    <property type="match status" value="1"/>
</dbReference>
<comment type="similarity">
    <text evidence="1">Belongs to the UPF0065 (bug) family.</text>
</comment>
<dbReference type="InterPro" id="IPR042100">
    <property type="entry name" value="Bug_dom1"/>
</dbReference>
<evidence type="ECO:0000313" key="2">
    <source>
        <dbReference type="EMBL" id="SUV63251.1"/>
    </source>
</evidence>
<evidence type="ECO:0000313" key="3">
    <source>
        <dbReference type="Proteomes" id="UP000255014"/>
    </source>
</evidence>
<keyword evidence="2" id="KW-0456">Lyase</keyword>
<dbReference type="SUPFAM" id="SSF53850">
    <property type="entry name" value="Periplasmic binding protein-like II"/>
    <property type="match status" value="1"/>
</dbReference>
<dbReference type="PANTHER" id="PTHR42928:SF5">
    <property type="entry name" value="BLR1237 PROTEIN"/>
    <property type="match status" value="1"/>
</dbReference>
<protein>
    <submittedName>
        <fullName evidence="2">Argininosuccinate lyase</fullName>
    </submittedName>
</protein>
<proteinExistence type="inferred from homology"/>
<dbReference type="Proteomes" id="UP000255014">
    <property type="component" value="Unassembled WGS sequence"/>
</dbReference>
<dbReference type="PANTHER" id="PTHR42928">
    <property type="entry name" value="TRICARBOXYLATE-BINDING PROTEIN"/>
    <property type="match status" value="1"/>
</dbReference>
<evidence type="ECO:0000256" key="1">
    <source>
        <dbReference type="ARBA" id="ARBA00006987"/>
    </source>
</evidence>
<name>A0A0E7UBT7_BORPT</name>
<dbReference type="Gene3D" id="3.40.190.150">
    <property type="entry name" value="Bordetella uptake gene, domain 1"/>
    <property type="match status" value="1"/>
</dbReference>
<organism evidence="2 3">
    <name type="scientific">Bordetella pertussis</name>
    <dbReference type="NCBI Taxonomy" id="520"/>
    <lineage>
        <taxon>Bacteria</taxon>
        <taxon>Pseudomonadati</taxon>
        <taxon>Pseudomonadota</taxon>
        <taxon>Betaproteobacteria</taxon>
        <taxon>Burkholderiales</taxon>
        <taxon>Alcaligenaceae</taxon>
        <taxon>Bordetella</taxon>
    </lineage>
</organism>
<dbReference type="Gene3D" id="3.40.190.10">
    <property type="entry name" value="Periplasmic binding protein-like II"/>
    <property type="match status" value="1"/>
</dbReference>
<dbReference type="AlphaFoldDB" id="A0A0E7UBT7"/>
<dbReference type="GO" id="GO:0016829">
    <property type="term" value="F:lyase activity"/>
    <property type="evidence" value="ECO:0007669"/>
    <property type="project" value="UniProtKB-KW"/>
</dbReference>
<gene>
    <name evidence="2" type="ORF">NCTC10911_00245</name>
</gene>
<dbReference type="InterPro" id="IPR005064">
    <property type="entry name" value="BUG"/>
</dbReference>